<dbReference type="Proteomes" id="UP000054598">
    <property type="component" value="Unassembled WGS sequence"/>
</dbReference>
<dbReference type="InterPro" id="IPR003448">
    <property type="entry name" value="Mopterin_biosynth_MoaE"/>
</dbReference>
<sequence length="141" mass="15738">MIDITRDVIDAGVMIEAAKRPGMGALATFCGVVRDDDGVERIELEAYEDVAVRELETIRDEAMREFPIESVDIVHRVGSLRVGETILLVIVGAGHRKEAFAACEHIIDRLKQTVPIWKKEFYRDGERWVPGDYGKTAGPAQ</sequence>
<dbReference type="GO" id="GO:0006777">
    <property type="term" value="P:Mo-molybdopterin cofactor biosynthetic process"/>
    <property type="evidence" value="ECO:0007669"/>
    <property type="project" value="InterPro"/>
</dbReference>
<dbReference type="EMBL" id="LGHE01000030">
    <property type="protein sequence ID" value="KUL03725.1"/>
    <property type="molecule type" value="Genomic_DNA"/>
</dbReference>
<comment type="caution">
    <text evidence="1">The sequence shown here is derived from an EMBL/GenBank/DDBJ whole genome shotgun (WGS) entry which is preliminary data.</text>
</comment>
<name>A0A101IYL7_9EURY</name>
<dbReference type="InterPro" id="IPR036563">
    <property type="entry name" value="MoaE_sf"/>
</dbReference>
<dbReference type="SUPFAM" id="SSF54690">
    <property type="entry name" value="Molybdopterin synthase subunit MoaE"/>
    <property type="match status" value="1"/>
</dbReference>
<dbReference type="Pfam" id="PF02391">
    <property type="entry name" value="MoaE"/>
    <property type="match status" value="1"/>
</dbReference>
<dbReference type="CDD" id="cd00756">
    <property type="entry name" value="MoaE"/>
    <property type="match status" value="1"/>
</dbReference>
<dbReference type="PANTHER" id="PTHR23404">
    <property type="entry name" value="MOLYBDOPTERIN SYNTHASE RELATED"/>
    <property type="match status" value="1"/>
</dbReference>
<gene>
    <name evidence="1" type="ORF">XE10_0433</name>
</gene>
<reference evidence="2" key="1">
    <citation type="journal article" date="2015" name="MBio">
        <title>Genome-Resolved Metagenomic Analysis Reveals Roles for Candidate Phyla and Other Microbial Community Members in Biogeochemical Transformations in Oil Reservoirs.</title>
        <authorList>
            <person name="Hu P."/>
            <person name="Tom L."/>
            <person name="Singh A."/>
            <person name="Thomas B.C."/>
            <person name="Baker B.J."/>
            <person name="Piceno Y.M."/>
            <person name="Andersen G.L."/>
            <person name="Banfield J.F."/>
        </authorList>
    </citation>
    <scope>NUCLEOTIDE SEQUENCE [LARGE SCALE GENOMIC DNA]</scope>
</reference>
<evidence type="ECO:0000313" key="1">
    <source>
        <dbReference type="EMBL" id="KUL03725.1"/>
    </source>
</evidence>
<dbReference type="AlphaFoldDB" id="A0A101IYL7"/>
<protein>
    <submittedName>
        <fullName evidence="1">Molybdopterin biosynthesis MoaE</fullName>
    </submittedName>
</protein>
<dbReference type="Gene3D" id="3.90.1170.40">
    <property type="entry name" value="Molybdopterin biosynthesis MoaE subunit"/>
    <property type="match status" value="1"/>
</dbReference>
<accession>A0A101IYL7</accession>
<evidence type="ECO:0000313" key="2">
    <source>
        <dbReference type="Proteomes" id="UP000054598"/>
    </source>
</evidence>
<proteinExistence type="predicted"/>
<organism evidence="1 2">
    <name type="scientific">Methanoculleus marisnigri</name>
    <dbReference type="NCBI Taxonomy" id="2198"/>
    <lineage>
        <taxon>Archaea</taxon>
        <taxon>Methanobacteriati</taxon>
        <taxon>Methanobacteriota</taxon>
        <taxon>Stenosarchaea group</taxon>
        <taxon>Methanomicrobia</taxon>
        <taxon>Methanomicrobiales</taxon>
        <taxon>Methanomicrobiaceae</taxon>
        <taxon>Methanoculleus</taxon>
    </lineage>
</organism>
<dbReference type="PATRIC" id="fig|2198.3.peg.220"/>